<dbReference type="KEGG" id="mlr:MELLADRAFT_117539"/>
<gene>
    <name evidence="4" type="ORF">MELLADRAFT_117539</name>
</gene>
<accession>F4RYG0</accession>
<keyword evidence="2" id="KW-0597">Phosphoprotein</keyword>
<dbReference type="Gene3D" id="3.40.50.720">
    <property type="entry name" value="NAD(P)-binding Rossmann-like Domain"/>
    <property type="match status" value="1"/>
</dbReference>
<dbReference type="InterPro" id="IPR013120">
    <property type="entry name" value="FAR_NAD-bd"/>
</dbReference>
<dbReference type="EMBL" id="GL883130">
    <property type="protein sequence ID" value="EGG02464.1"/>
    <property type="molecule type" value="Genomic_DNA"/>
</dbReference>
<protein>
    <recommendedName>
        <fullName evidence="3">Thioester reductase (TE) domain-containing protein</fullName>
    </recommendedName>
</protein>
<dbReference type="PANTHER" id="PTHR43439">
    <property type="entry name" value="PHENYLACETATE-COENZYME A LIGASE"/>
    <property type="match status" value="1"/>
</dbReference>
<dbReference type="InterPro" id="IPR051414">
    <property type="entry name" value="Adenylate-forming_Reductase"/>
</dbReference>
<dbReference type="HOGENOM" id="CLU_002220_4_1_1"/>
<dbReference type="InParanoid" id="F4RYG0"/>
<keyword evidence="5" id="KW-1185">Reference proteome</keyword>
<evidence type="ECO:0000313" key="5">
    <source>
        <dbReference type="Proteomes" id="UP000001072"/>
    </source>
</evidence>
<dbReference type="RefSeq" id="XP_007414153.1">
    <property type="nucleotide sequence ID" value="XM_007414091.1"/>
</dbReference>
<dbReference type="SUPFAM" id="SSF51735">
    <property type="entry name" value="NAD(P)-binding Rossmann-fold domains"/>
    <property type="match status" value="1"/>
</dbReference>
<dbReference type="OrthoDB" id="2499931at2759"/>
<dbReference type="GeneID" id="18926038"/>
<dbReference type="PANTHER" id="PTHR43439:SF2">
    <property type="entry name" value="ENZYME, PUTATIVE (JCVI)-RELATED"/>
    <property type="match status" value="1"/>
</dbReference>
<proteinExistence type="predicted"/>
<dbReference type="eggNOG" id="KOG1178">
    <property type="taxonomic scope" value="Eukaryota"/>
</dbReference>
<keyword evidence="1" id="KW-0596">Phosphopantetheine</keyword>
<dbReference type="Pfam" id="PF07993">
    <property type="entry name" value="NAD_binding_4"/>
    <property type="match status" value="1"/>
</dbReference>
<feature type="domain" description="Thioester reductase (TE)" evidence="3">
    <location>
        <begin position="18"/>
        <end position="260"/>
    </location>
</feature>
<dbReference type="STRING" id="747676.F4RYG0"/>
<reference evidence="5" key="1">
    <citation type="journal article" date="2011" name="Proc. Natl. Acad. Sci. U.S.A.">
        <title>Obligate biotrophy features unraveled by the genomic analysis of rust fungi.</title>
        <authorList>
            <person name="Duplessis S."/>
            <person name="Cuomo C.A."/>
            <person name="Lin Y.-C."/>
            <person name="Aerts A."/>
            <person name="Tisserant E."/>
            <person name="Veneault-Fourrey C."/>
            <person name="Joly D.L."/>
            <person name="Hacquard S."/>
            <person name="Amselem J."/>
            <person name="Cantarel B.L."/>
            <person name="Chiu R."/>
            <person name="Coutinho P.M."/>
            <person name="Feau N."/>
            <person name="Field M."/>
            <person name="Frey P."/>
            <person name="Gelhaye E."/>
            <person name="Goldberg J."/>
            <person name="Grabherr M.G."/>
            <person name="Kodira C.D."/>
            <person name="Kohler A."/>
            <person name="Kuees U."/>
            <person name="Lindquist E.A."/>
            <person name="Lucas S.M."/>
            <person name="Mago R."/>
            <person name="Mauceli E."/>
            <person name="Morin E."/>
            <person name="Murat C."/>
            <person name="Pangilinan J.L."/>
            <person name="Park R."/>
            <person name="Pearson M."/>
            <person name="Quesneville H."/>
            <person name="Rouhier N."/>
            <person name="Sakthikumar S."/>
            <person name="Salamov A.A."/>
            <person name="Schmutz J."/>
            <person name="Selles B."/>
            <person name="Shapiro H."/>
            <person name="Tanguay P."/>
            <person name="Tuskan G.A."/>
            <person name="Henrissat B."/>
            <person name="Van de Peer Y."/>
            <person name="Rouze P."/>
            <person name="Ellis J.G."/>
            <person name="Dodds P.N."/>
            <person name="Schein J.E."/>
            <person name="Zhong S."/>
            <person name="Hamelin R.C."/>
            <person name="Grigoriev I.V."/>
            <person name="Szabo L.J."/>
            <person name="Martin F."/>
        </authorList>
    </citation>
    <scope>NUCLEOTIDE SEQUENCE [LARGE SCALE GENOMIC DNA]</scope>
    <source>
        <strain evidence="5">98AG31 / pathotype 3-4-7</strain>
    </source>
</reference>
<dbReference type="AlphaFoldDB" id="F4RYG0"/>
<dbReference type="InterPro" id="IPR036291">
    <property type="entry name" value="NAD(P)-bd_dom_sf"/>
</dbReference>
<evidence type="ECO:0000256" key="1">
    <source>
        <dbReference type="ARBA" id="ARBA00022450"/>
    </source>
</evidence>
<evidence type="ECO:0000259" key="3">
    <source>
        <dbReference type="Pfam" id="PF07993"/>
    </source>
</evidence>
<evidence type="ECO:0000313" key="4">
    <source>
        <dbReference type="EMBL" id="EGG02464.1"/>
    </source>
</evidence>
<dbReference type="Proteomes" id="UP000001072">
    <property type="component" value="Unassembled WGS sequence"/>
</dbReference>
<dbReference type="VEuPathDB" id="FungiDB:MELLADRAFT_117539"/>
<name>F4RYG0_MELLP</name>
<organism evidence="5">
    <name type="scientific">Melampsora larici-populina (strain 98AG31 / pathotype 3-4-7)</name>
    <name type="common">Poplar leaf rust fungus</name>
    <dbReference type="NCBI Taxonomy" id="747676"/>
    <lineage>
        <taxon>Eukaryota</taxon>
        <taxon>Fungi</taxon>
        <taxon>Dikarya</taxon>
        <taxon>Basidiomycota</taxon>
        <taxon>Pucciniomycotina</taxon>
        <taxon>Pucciniomycetes</taxon>
        <taxon>Pucciniales</taxon>
        <taxon>Melampsoraceae</taxon>
        <taxon>Melampsora</taxon>
    </lineage>
</organism>
<evidence type="ECO:0000256" key="2">
    <source>
        <dbReference type="ARBA" id="ARBA00022553"/>
    </source>
</evidence>
<sequence>MTHTQTNGDGTHERVILITGTTGGLGAQLLEYILKTHSPTPRIFALNRIGSDQTVTALERQESAFSSRGLDLNLLKHSKLTLLSANTLDQLPSEIKQELSTTLTHIIHLAYPVNFNLTLASFEPSIQFTQSLLELANQVSIHRPNQKPNFIFASSVATLASFVGENGEWVKEDKVDMKSCLGTGYGESKRVCEEIIEAYVKAYGFTAVILRIGQMCGSRRGGSWNMTEWFPLIVQSAITLHCLPDGADDIAWIPVDEAAVVISELSFHPRQPTPEEQYVYRHVIHPRAAKWHDLILPISQWISENCKPIEPIELVPYEQWVQKLNKQIEDGTPENLGAAKLLDFYSNQSPQFGLHTSVVEGYEAMGVTRLITKDSEVESQRLKDLTPLNQDDAIGWLTFWKKMGHFNH</sequence>